<dbReference type="PRINTS" id="PR00773">
    <property type="entry name" value="GRPEPROTEIN"/>
</dbReference>
<reference evidence="7 8" key="1">
    <citation type="journal article" date="2012" name="Stand. Genomic Sci.">
        <title>Genome sequence of the orange-pigmented seawater bacterium Owenweeksia hongkongensis type strain (UST20020801(T)).</title>
        <authorList>
            <person name="Riedel T."/>
            <person name="Held B."/>
            <person name="Nolan M."/>
            <person name="Lucas S."/>
            <person name="Lapidus A."/>
            <person name="Tice H."/>
            <person name="Del Rio T.G."/>
            <person name="Cheng J.F."/>
            <person name="Han C."/>
            <person name="Tapia R."/>
            <person name="Goodwin L.A."/>
            <person name="Pitluck S."/>
            <person name="Liolios K."/>
            <person name="Mavromatis K."/>
            <person name="Pagani I."/>
            <person name="Ivanova N."/>
            <person name="Mikhailova N."/>
            <person name="Pati A."/>
            <person name="Chen A."/>
            <person name="Palaniappan K."/>
            <person name="Rohde M."/>
            <person name="Tindall B.J."/>
            <person name="Detter J.C."/>
            <person name="Goker M."/>
            <person name="Woyke T."/>
            <person name="Bristow J."/>
            <person name="Eisen J.A."/>
            <person name="Markowitz V."/>
            <person name="Hugenholtz P."/>
            <person name="Klenk H.P."/>
            <person name="Kyrpides N.C."/>
        </authorList>
    </citation>
    <scope>NUCLEOTIDE SEQUENCE</scope>
    <source>
        <strain evidence="8">DSM 17368 / JCM 12287 / NRRL B-23963</strain>
    </source>
</reference>
<dbReference type="RefSeq" id="WP_014203350.1">
    <property type="nucleotide sequence ID" value="NC_016599.1"/>
</dbReference>
<organism evidence="7 8">
    <name type="scientific">Owenweeksia hongkongensis (strain DSM 17368 / CIP 108786 / JCM 12287 / NRRL B-23963 / UST20020801)</name>
    <dbReference type="NCBI Taxonomy" id="926562"/>
    <lineage>
        <taxon>Bacteria</taxon>
        <taxon>Pseudomonadati</taxon>
        <taxon>Bacteroidota</taxon>
        <taxon>Flavobacteriia</taxon>
        <taxon>Flavobacteriales</taxon>
        <taxon>Owenweeksiaceae</taxon>
        <taxon>Owenweeksia</taxon>
    </lineage>
</organism>
<feature type="compositionally biased region" description="Basic and acidic residues" evidence="6">
    <location>
        <begin position="1"/>
        <end position="14"/>
    </location>
</feature>
<dbReference type="GO" id="GO:0051082">
    <property type="term" value="F:unfolded protein binding"/>
    <property type="evidence" value="ECO:0007669"/>
    <property type="project" value="TreeGrafter"/>
</dbReference>
<feature type="compositionally biased region" description="Basic and acidic residues" evidence="6">
    <location>
        <begin position="36"/>
        <end position="53"/>
    </location>
</feature>
<dbReference type="HAMAP" id="MF_01151">
    <property type="entry name" value="GrpE"/>
    <property type="match status" value="1"/>
</dbReference>
<accession>G8R2J1</accession>
<sequence>MSDNQEVKDQHNEETATQDQPVNETTEDTNDASETSDSKIEEDPLAKMEQELKDAKDQQLRLFAEFENFRKRTAKERIEMFSTANQELMTAMLPILDDFQRAIKAQGDDASVEGLKLISQKFENTLKNKGLKPMDETTGKDFDADTMEAVTQIPAPSKKQKGKVIDELERGYMLGNKILRYAKVVVGQ</sequence>
<dbReference type="PANTHER" id="PTHR21237">
    <property type="entry name" value="GRPE PROTEIN"/>
    <property type="match status" value="1"/>
</dbReference>
<feature type="region of interest" description="Disordered" evidence="6">
    <location>
        <begin position="1"/>
        <end position="53"/>
    </location>
</feature>
<dbReference type="GO" id="GO:0006457">
    <property type="term" value="P:protein folding"/>
    <property type="evidence" value="ECO:0007669"/>
    <property type="project" value="InterPro"/>
</dbReference>
<dbReference type="Gene3D" id="2.30.22.10">
    <property type="entry name" value="Head domain of nucleotide exchange factor GrpE"/>
    <property type="match status" value="1"/>
</dbReference>
<feature type="compositionally biased region" description="Polar residues" evidence="6">
    <location>
        <begin position="15"/>
        <end position="24"/>
    </location>
</feature>
<dbReference type="GO" id="GO:0051087">
    <property type="term" value="F:protein-folding chaperone binding"/>
    <property type="evidence" value="ECO:0007669"/>
    <property type="project" value="InterPro"/>
</dbReference>
<dbReference type="HOGENOM" id="CLU_057217_5_2_10"/>
<evidence type="ECO:0000256" key="5">
    <source>
        <dbReference type="RuleBase" id="RU004478"/>
    </source>
</evidence>
<dbReference type="OrthoDB" id="9812586at2"/>
<keyword evidence="8" id="KW-1185">Reference proteome</keyword>
<keyword evidence="3" id="KW-0963">Cytoplasm</keyword>
<dbReference type="SUPFAM" id="SSF58014">
    <property type="entry name" value="Coiled-coil domain of nucleotide exchange factor GrpE"/>
    <property type="match status" value="1"/>
</dbReference>
<proteinExistence type="inferred from homology"/>
<dbReference type="CDD" id="cd00446">
    <property type="entry name" value="GrpE"/>
    <property type="match status" value="1"/>
</dbReference>
<dbReference type="PROSITE" id="PS01071">
    <property type="entry name" value="GRPE"/>
    <property type="match status" value="1"/>
</dbReference>
<keyword evidence="2 3" id="KW-0143">Chaperone</keyword>
<dbReference type="STRING" id="926562.Oweho_3048"/>
<dbReference type="eggNOG" id="COG0576">
    <property type="taxonomic scope" value="Bacteria"/>
</dbReference>
<dbReference type="InterPro" id="IPR000740">
    <property type="entry name" value="GrpE"/>
</dbReference>
<evidence type="ECO:0000256" key="2">
    <source>
        <dbReference type="ARBA" id="ARBA00023186"/>
    </source>
</evidence>
<comment type="subunit">
    <text evidence="3">Homodimer.</text>
</comment>
<comment type="similarity">
    <text evidence="1 3 5">Belongs to the GrpE family.</text>
</comment>
<evidence type="ECO:0000256" key="1">
    <source>
        <dbReference type="ARBA" id="ARBA00009054"/>
    </source>
</evidence>
<dbReference type="AlphaFoldDB" id="G8R2J1"/>
<protein>
    <recommendedName>
        <fullName evidence="3 4">Protein GrpE</fullName>
    </recommendedName>
    <alternativeName>
        <fullName evidence="3">HSP-70 cofactor</fullName>
    </alternativeName>
</protein>
<dbReference type="KEGG" id="oho:Oweho_3048"/>
<dbReference type="GO" id="GO:0042803">
    <property type="term" value="F:protein homodimerization activity"/>
    <property type="evidence" value="ECO:0007669"/>
    <property type="project" value="InterPro"/>
</dbReference>
<gene>
    <name evidence="3" type="primary">grpE</name>
    <name evidence="7" type="ordered locus">Oweho_3048</name>
</gene>
<dbReference type="Proteomes" id="UP000005631">
    <property type="component" value="Chromosome"/>
</dbReference>
<comment type="function">
    <text evidence="3 4">Participates actively in the response to hyperosmotic and heat shock by preventing the aggregation of stress-denatured proteins, in association with DnaK and GrpE. It is the nucleotide exchange factor for DnaK and may function as a thermosensor. Unfolded proteins bind initially to DnaJ; upon interaction with the DnaJ-bound protein, DnaK hydrolyzes its bound ATP, resulting in the formation of a stable complex. GrpE releases ADP from DnaK; ATP binding to DnaK triggers the release of the substrate protein, thus completing the reaction cycle. Several rounds of ATP-dependent interactions between DnaJ, DnaK and GrpE are required for fully efficient folding.</text>
</comment>
<dbReference type="InterPro" id="IPR009012">
    <property type="entry name" value="GrpE_head"/>
</dbReference>
<evidence type="ECO:0000313" key="7">
    <source>
        <dbReference type="EMBL" id="AEV34003.1"/>
    </source>
</evidence>
<dbReference type="Pfam" id="PF01025">
    <property type="entry name" value="GrpE"/>
    <property type="match status" value="1"/>
</dbReference>
<evidence type="ECO:0000313" key="8">
    <source>
        <dbReference type="Proteomes" id="UP000005631"/>
    </source>
</evidence>
<dbReference type="PANTHER" id="PTHR21237:SF23">
    <property type="entry name" value="GRPE PROTEIN HOMOLOG, MITOCHONDRIAL"/>
    <property type="match status" value="1"/>
</dbReference>
<keyword evidence="3 4" id="KW-0346">Stress response</keyword>
<dbReference type="InterPro" id="IPR013805">
    <property type="entry name" value="GrpE_CC"/>
</dbReference>
<name>G8R2J1_OWEHD</name>
<evidence type="ECO:0000256" key="4">
    <source>
        <dbReference type="RuleBase" id="RU000639"/>
    </source>
</evidence>
<dbReference type="Gene3D" id="3.90.20.20">
    <property type="match status" value="1"/>
</dbReference>
<dbReference type="EMBL" id="CP003156">
    <property type="protein sequence ID" value="AEV34003.1"/>
    <property type="molecule type" value="Genomic_DNA"/>
</dbReference>
<evidence type="ECO:0000256" key="6">
    <source>
        <dbReference type="SAM" id="MobiDB-lite"/>
    </source>
</evidence>
<dbReference type="SUPFAM" id="SSF51064">
    <property type="entry name" value="Head domain of nucleotide exchange factor GrpE"/>
    <property type="match status" value="1"/>
</dbReference>
<comment type="subcellular location">
    <subcellularLocation>
        <location evidence="3">Cytoplasm</location>
    </subcellularLocation>
</comment>
<evidence type="ECO:0000256" key="3">
    <source>
        <dbReference type="HAMAP-Rule" id="MF_01151"/>
    </source>
</evidence>
<dbReference type="GO" id="GO:0000774">
    <property type="term" value="F:adenyl-nucleotide exchange factor activity"/>
    <property type="evidence" value="ECO:0007669"/>
    <property type="project" value="InterPro"/>
</dbReference>
<dbReference type="PATRIC" id="fig|926562.3.peg.3066"/>
<dbReference type="GO" id="GO:0005737">
    <property type="term" value="C:cytoplasm"/>
    <property type="evidence" value="ECO:0007669"/>
    <property type="project" value="UniProtKB-SubCell"/>
</dbReference>